<dbReference type="Gene3D" id="2.120.10.30">
    <property type="entry name" value="TolB, C-terminal domain"/>
    <property type="match status" value="1"/>
</dbReference>
<feature type="domain" description="RING-type" evidence="6">
    <location>
        <begin position="265"/>
        <end position="300"/>
    </location>
</feature>
<feature type="transmembrane region" description="Helical" evidence="5">
    <location>
        <begin position="62"/>
        <end position="80"/>
    </location>
</feature>
<dbReference type="InterPro" id="IPR001841">
    <property type="entry name" value="Znf_RING"/>
</dbReference>
<evidence type="ECO:0000256" key="4">
    <source>
        <dbReference type="SAM" id="Coils"/>
    </source>
</evidence>
<dbReference type="GO" id="GO:0061630">
    <property type="term" value="F:ubiquitin protein ligase activity"/>
    <property type="evidence" value="ECO:0007669"/>
    <property type="project" value="TreeGrafter"/>
</dbReference>
<keyword evidence="4" id="KW-0175">Coiled coil</keyword>
<feature type="transmembrane region" description="Helical" evidence="5">
    <location>
        <begin position="736"/>
        <end position="754"/>
    </location>
</feature>
<sequence>MSDIVMEKIVDIENTRAYCNWDEFCGETVIQATNAISRPIVDNASSEACDNMKKGLIASQRIIKLYGFITLITIIGIIMSCSRLTAIINISLVLAGSIIALSMLAFGIFGAGGASVITRKIYDHKEMFALVGEILEPKQIIFNRLQPGTQESNRRHLKILFMKCVYEVITGSFQRNIILTDKEKTICHYCHVLSQNSSAFFHHTYECLDHGNEHSKKSTAERIYFNGKLIQNSTDRAIIADVEHKSETEPVHNSISSSSSTAHKCSLCLIQTSNVAFLPCGHVATCEECSVKIEKCVLCRLEHRQIIGKQFDEIENDRDQFYQRLAEQKQVPRKIALIQKVNKWEEDSIKKIKQTAEECRQMVIKHSSTHFIEIENNLSQLTERLKQIREENEFNEADLNIFKTQLMKIAEELDESPNIKIEYDSGSFIDKISILVSAVIANIHVNATWKPNGMTVAGGNGPGSATNKLTRPMGIFVDDDDQTIVIADCANDRIIQWKIGDTNGQVVAGGNGYGNGLDQVELPKHVLIDKETNSLIILGSGFGRIFRWSRRSGTRQGEILFDKAQGSGLAMDDQRYVYVSYFDEVRRYQLGKKTMDGTLVAGGNGEGSGLNQFKTSLYIFVDRQQAVYISDDQNHRVMKWNKGAKEGVVVAGGQGSGNSLTQLSSPRGLFVDHLGTLYVVEAGNNRVTRWPQGAKQGTIVVGEDAQLSEPEDCTSTTAVSMISTPFVEIHYADEPFFYYLMLTMPLVALGAYIYDACAFFFMNDTPAEHKPKLRFQPDMIREIKNETIKHQISLIFALSTIYPLLNLNGHVTVRSLIPSLFTIL</sequence>
<dbReference type="CDD" id="cd05819">
    <property type="entry name" value="NHL"/>
    <property type="match status" value="1"/>
</dbReference>
<keyword evidence="5" id="KW-0472">Membrane</keyword>
<dbReference type="InterPro" id="IPR013083">
    <property type="entry name" value="Znf_RING/FYVE/PHD"/>
</dbReference>
<evidence type="ECO:0000256" key="5">
    <source>
        <dbReference type="SAM" id="Phobius"/>
    </source>
</evidence>
<feature type="transmembrane region" description="Helical" evidence="5">
    <location>
        <begin position="86"/>
        <end position="117"/>
    </location>
</feature>
<keyword evidence="5" id="KW-0812">Transmembrane</keyword>
<dbReference type="PANTHER" id="PTHR24104:SF25">
    <property type="entry name" value="PROTEIN LIN-41"/>
    <property type="match status" value="1"/>
</dbReference>
<comment type="caution">
    <text evidence="7">The sequence shown here is derived from an EMBL/GenBank/DDBJ whole genome shotgun (WGS) entry which is preliminary data.</text>
</comment>
<evidence type="ECO:0000259" key="6">
    <source>
        <dbReference type="PROSITE" id="PS50089"/>
    </source>
</evidence>
<dbReference type="SUPFAM" id="SSF63825">
    <property type="entry name" value="YWTD domain"/>
    <property type="match status" value="1"/>
</dbReference>
<evidence type="ECO:0000256" key="2">
    <source>
        <dbReference type="ARBA" id="ARBA00022833"/>
    </source>
</evidence>
<dbReference type="Gene3D" id="3.30.40.10">
    <property type="entry name" value="Zinc/RING finger domain, C3HC4 (zinc finger)"/>
    <property type="match status" value="1"/>
</dbReference>
<keyword evidence="2" id="KW-0862">Zinc</keyword>
<evidence type="ECO:0000313" key="7">
    <source>
        <dbReference type="EMBL" id="CAF3955805.1"/>
    </source>
</evidence>
<keyword evidence="5" id="KW-1133">Transmembrane helix</keyword>
<keyword evidence="1 3" id="KW-0479">Metal-binding</keyword>
<accession>A0A819L2Q1</accession>
<dbReference type="PANTHER" id="PTHR24104">
    <property type="entry name" value="E3 UBIQUITIN-PROTEIN LIGASE NHLRC1-RELATED"/>
    <property type="match status" value="1"/>
</dbReference>
<organism evidence="7 8">
    <name type="scientific">Rotaria sordida</name>
    <dbReference type="NCBI Taxonomy" id="392033"/>
    <lineage>
        <taxon>Eukaryota</taxon>
        <taxon>Metazoa</taxon>
        <taxon>Spiralia</taxon>
        <taxon>Gnathifera</taxon>
        <taxon>Rotifera</taxon>
        <taxon>Eurotatoria</taxon>
        <taxon>Bdelloidea</taxon>
        <taxon>Philodinida</taxon>
        <taxon>Philodinidae</taxon>
        <taxon>Rotaria</taxon>
    </lineage>
</organism>
<dbReference type="InterPro" id="IPR050952">
    <property type="entry name" value="TRIM-NHL_E3_ligases"/>
</dbReference>
<gene>
    <name evidence="7" type="ORF">OTI717_LOCUS26629</name>
</gene>
<dbReference type="GO" id="GO:0043161">
    <property type="term" value="P:proteasome-mediated ubiquitin-dependent protein catabolic process"/>
    <property type="evidence" value="ECO:0007669"/>
    <property type="project" value="TreeGrafter"/>
</dbReference>
<dbReference type="GO" id="GO:0000209">
    <property type="term" value="P:protein polyubiquitination"/>
    <property type="evidence" value="ECO:0007669"/>
    <property type="project" value="TreeGrafter"/>
</dbReference>
<evidence type="ECO:0000256" key="1">
    <source>
        <dbReference type="ARBA" id="ARBA00022771"/>
    </source>
</evidence>
<proteinExistence type="predicted"/>
<dbReference type="Pfam" id="PF13920">
    <property type="entry name" value="zf-C3HC4_3"/>
    <property type="match status" value="1"/>
</dbReference>
<protein>
    <recommendedName>
        <fullName evidence="6">RING-type domain-containing protein</fullName>
    </recommendedName>
</protein>
<name>A0A819L2Q1_9BILA</name>
<dbReference type="PROSITE" id="PS50089">
    <property type="entry name" value="ZF_RING_2"/>
    <property type="match status" value="1"/>
</dbReference>
<dbReference type="InterPro" id="IPR011042">
    <property type="entry name" value="6-blade_b-propeller_TolB-like"/>
</dbReference>
<evidence type="ECO:0000256" key="3">
    <source>
        <dbReference type="PROSITE-ProRule" id="PRU00175"/>
    </source>
</evidence>
<dbReference type="GO" id="GO:0008270">
    <property type="term" value="F:zinc ion binding"/>
    <property type="evidence" value="ECO:0007669"/>
    <property type="project" value="UniProtKB-KW"/>
</dbReference>
<dbReference type="AlphaFoldDB" id="A0A819L2Q1"/>
<evidence type="ECO:0000313" key="8">
    <source>
        <dbReference type="Proteomes" id="UP000663823"/>
    </source>
</evidence>
<dbReference type="Proteomes" id="UP000663823">
    <property type="component" value="Unassembled WGS sequence"/>
</dbReference>
<keyword evidence="1 3" id="KW-0863">Zinc-finger</keyword>
<dbReference type="EMBL" id="CAJOAX010005655">
    <property type="protein sequence ID" value="CAF3955805.1"/>
    <property type="molecule type" value="Genomic_DNA"/>
</dbReference>
<feature type="coiled-coil region" evidence="4">
    <location>
        <begin position="371"/>
        <end position="398"/>
    </location>
</feature>
<reference evidence="7" key="1">
    <citation type="submission" date="2021-02" db="EMBL/GenBank/DDBJ databases">
        <authorList>
            <person name="Nowell W R."/>
        </authorList>
    </citation>
    <scope>NUCLEOTIDE SEQUENCE</scope>
</reference>